<name>A0A2T5D9B7_ENTMU</name>
<dbReference type="InterPro" id="IPR050328">
    <property type="entry name" value="Dev_Immune_Receptor"/>
</dbReference>
<accession>A0A2T5D9B7</accession>
<dbReference type="SUPFAM" id="SSF52047">
    <property type="entry name" value="RNI-like"/>
    <property type="match status" value="1"/>
</dbReference>
<dbReference type="PANTHER" id="PTHR24373:SF275">
    <property type="entry name" value="TIR DOMAIN-CONTAINING PROTEIN"/>
    <property type="match status" value="1"/>
</dbReference>
<feature type="compositionally biased region" description="Acidic residues" evidence="3">
    <location>
        <begin position="74"/>
        <end position="89"/>
    </location>
</feature>
<dbReference type="AlphaFoldDB" id="A0A2T5D9B7"/>
<evidence type="ECO:0000256" key="2">
    <source>
        <dbReference type="ARBA" id="ARBA00022729"/>
    </source>
</evidence>
<organism evidence="5 6">
    <name type="scientific">Enterococcus mundtii</name>
    <dbReference type="NCBI Taxonomy" id="53346"/>
    <lineage>
        <taxon>Bacteria</taxon>
        <taxon>Bacillati</taxon>
        <taxon>Bacillota</taxon>
        <taxon>Bacilli</taxon>
        <taxon>Lactobacillales</taxon>
        <taxon>Enterococcaceae</taxon>
        <taxon>Enterococcus</taxon>
    </lineage>
</organism>
<feature type="region of interest" description="Disordered" evidence="3">
    <location>
        <begin position="62"/>
        <end position="89"/>
    </location>
</feature>
<dbReference type="InterPro" id="IPR005046">
    <property type="entry name" value="DUF285"/>
</dbReference>
<feature type="chain" id="PRO_5015532893" description="BspA family leucine-rich repeat surface protein" evidence="4">
    <location>
        <begin position="24"/>
        <end position="635"/>
    </location>
</feature>
<keyword evidence="2 4" id="KW-0732">Signal</keyword>
<proteinExistence type="predicted"/>
<dbReference type="InterPro" id="IPR042229">
    <property type="entry name" value="Listeria/Bacterioides_rpt_sf"/>
</dbReference>
<evidence type="ECO:0000313" key="6">
    <source>
        <dbReference type="Proteomes" id="UP000244022"/>
    </source>
</evidence>
<evidence type="ECO:0000256" key="3">
    <source>
        <dbReference type="SAM" id="MobiDB-lite"/>
    </source>
</evidence>
<evidence type="ECO:0000313" key="5">
    <source>
        <dbReference type="EMBL" id="PTO34189.1"/>
    </source>
</evidence>
<dbReference type="InterPro" id="IPR011889">
    <property type="entry name" value="Liste_lipo_26"/>
</dbReference>
<dbReference type="Pfam" id="PF03382">
    <property type="entry name" value="DUF285"/>
    <property type="match status" value="1"/>
</dbReference>
<protein>
    <recommendedName>
        <fullName evidence="7">BspA family leucine-rich repeat surface protein</fullName>
    </recommendedName>
</protein>
<dbReference type="NCBIfam" id="TIGR02167">
    <property type="entry name" value="Liste_lipo_26"/>
    <property type="match status" value="6"/>
</dbReference>
<feature type="signal peptide" evidence="4">
    <location>
        <begin position="1"/>
        <end position="23"/>
    </location>
</feature>
<gene>
    <name evidence="5" type="ORF">C6N14_13375</name>
</gene>
<evidence type="ECO:0000256" key="4">
    <source>
        <dbReference type="SAM" id="SignalP"/>
    </source>
</evidence>
<dbReference type="InterPro" id="IPR013378">
    <property type="entry name" value="InlB-like_B-rpt"/>
</dbReference>
<sequence length="635" mass="71858">MKRKTLIVMILVGLSIPANISYAVENEVLFEDTIASEVLDEIQEDQLKDIESSVEIDTELGLEEASEEVKESDEPTVSESVDEEEVQEDSIDGANIQNREVDVVASGKNTGGMNWVLYADGVLEIGGGSWALRNTNWDNYRAQISTVRIIDTINPDSTGGFALLFNNLSNLINIEGLEKLNTKDCISFSSMFYGCSSLYFIDLSSFNTEKALYMNKMFTGCSSLEKINVESFDTKNVTNMSDMFSGCYKLRELDLSNFNVEKVTDMSGMFGYCLNLEDINLSSFNTKNVTDMYFMFAHCRTLEKLDLSNFDTSNVIDMSNMFFYTWSITELDVSSFDVRKVLKFDAFMEQAKSIKELDLSNFITESCTTAIGTFKDMDSLEVLHIPQWSTVKTTNTKNFFNNSPLKKISIGENFKMTSYMSLRNLSSDEVWVDVDKEELSTESLIDYHNDDSKSNTYHVEKQYTLTFDTNGDTEISKQKSIAGKTWSIPEAPEKNGFIFDYWSIDQEGNTPYDFTKPVTSSLTLYGQYSPAYIVSIPASINLNETNQLQVYAENYQEGKSLIISTDEKIALVNTGDPTYIIEKEITKEKKYADATRVLEMNGVEKSKNTLFIQSLEDEEHAGTYEGTLNFTVEFY</sequence>
<dbReference type="Pfam" id="PF09479">
    <property type="entry name" value="Flg_new"/>
    <property type="match status" value="1"/>
</dbReference>
<comment type="subcellular location">
    <subcellularLocation>
        <location evidence="1">Cell envelope</location>
    </subcellularLocation>
</comment>
<dbReference type="PANTHER" id="PTHR24373">
    <property type="entry name" value="SLIT RELATED LEUCINE-RICH REPEAT NEURONAL PROTEIN"/>
    <property type="match status" value="1"/>
</dbReference>
<dbReference type="Gene3D" id="2.60.40.4270">
    <property type="entry name" value="Listeria-Bacteroides repeat domain"/>
    <property type="match status" value="1"/>
</dbReference>
<reference evidence="5 6" key="1">
    <citation type="submission" date="2018-03" db="EMBL/GenBank/DDBJ databases">
        <title>Draft genome sequences of four Enterococcus mundtii strains isolated from beef slaughterhouses in Kenya.</title>
        <authorList>
            <person name="Wambui J."/>
            <person name="Stevens M."/>
            <person name="Njage P."/>
            <person name="Stephan R."/>
            <person name="Tasara T."/>
        </authorList>
    </citation>
    <scope>NUCLEOTIDE SEQUENCE [LARGE SCALE GENOMIC DNA]</scope>
    <source>
        <strain evidence="5 6">H18-EM</strain>
    </source>
</reference>
<dbReference type="InterPro" id="IPR032675">
    <property type="entry name" value="LRR_dom_sf"/>
</dbReference>
<dbReference type="Proteomes" id="UP000244022">
    <property type="component" value="Unassembled WGS sequence"/>
</dbReference>
<comment type="caution">
    <text evidence="5">The sequence shown here is derived from an EMBL/GenBank/DDBJ whole genome shotgun (WGS) entry which is preliminary data.</text>
</comment>
<dbReference type="EMBL" id="PYGR01000087">
    <property type="protein sequence ID" value="PTO34189.1"/>
    <property type="molecule type" value="Genomic_DNA"/>
</dbReference>
<dbReference type="RefSeq" id="WP_108146485.1">
    <property type="nucleotide sequence ID" value="NZ_PYGR01000087.1"/>
</dbReference>
<dbReference type="Gene3D" id="3.80.10.10">
    <property type="entry name" value="Ribonuclease Inhibitor"/>
    <property type="match status" value="1"/>
</dbReference>
<evidence type="ECO:0000256" key="1">
    <source>
        <dbReference type="ARBA" id="ARBA00004196"/>
    </source>
</evidence>
<dbReference type="GO" id="GO:0030313">
    <property type="term" value="C:cell envelope"/>
    <property type="evidence" value="ECO:0007669"/>
    <property type="project" value="UniProtKB-SubCell"/>
</dbReference>
<evidence type="ECO:0008006" key="7">
    <source>
        <dbReference type="Google" id="ProtNLM"/>
    </source>
</evidence>